<keyword evidence="5 9" id="KW-0119">Carbohydrate metabolism</keyword>
<dbReference type="PIRSF" id="PIRSF001100">
    <property type="entry name" value="Beta_cellobiohydrolase"/>
    <property type="match status" value="1"/>
</dbReference>
<evidence type="ECO:0000256" key="2">
    <source>
        <dbReference type="ARBA" id="ARBA00022801"/>
    </source>
</evidence>
<comment type="similarity">
    <text evidence="9">Belongs to the glycosyl hydrolase family 6.</text>
</comment>
<evidence type="ECO:0000313" key="11">
    <source>
        <dbReference type="Proteomes" id="UP001316184"/>
    </source>
</evidence>
<dbReference type="EC" id="3.2.1.-" evidence="9"/>
<evidence type="ECO:0000256" key="8">
    <source>
        <dbReference type="PROSITE-ProRule" id="PRU10057"/>
    </source>
</evidence>
<evidence type="ECO:0000256" key="7">
    <source>
        <dbReference type="ARBA" id="ARBA00023326"/>
    </source>
</evidence>
<keyword evidence="3 9" id="KW-0136">Cellulose degradation</keyword>
<dbReference type="InterPro" id="IPR001524">
    <property type="entry name" value="Glyco_hydro_6_CS"/>
</dbReference>
<dbReference type="SUPFAM" id="SSF51989">
    <property type="entry name" value="Glycosyl hydrolases family 6, cellulases"/>
    <property type="match status" value="1"/>
</dbReference>
<dbReference type="InterPro" id="IPR036434">
    <property type="entry name" value="Beta_cellobiohydrolase_sf"/>
</dbReference>
<dbReference type="Gene3D" id="3.20.20.40">
    <property type="entry name" value="1, 4-beta cellobiohydrolase"/>
    <property type="match status" value="1"/>
</dbReference>
<dbReference type="InterPro" id="IPR016288">
    <property type="entry name" value="Beta_cellobiohydrolase"/>
</dbReference>
<feature type="active site" description="Proton donor" evidence="8">
    <location>
        <position position="146"/>
    </location>
</feature>
<gene>
    <name evidence="10" type="ORF">NQV15_10705</name>
</gene>
<dbReference type="PROSITE" id="PS00656">
    <property type="entry name" value="GLYCOSYL_HYDROL_F6_2"/>
    <property type="match status" value="1"/>
</dbReference>
<keyword evidence="4" id="KW-1015">Disulfide bond</keyword>
<protein>
    <recommendedName>
        <fullName evidence="9">Glucanase</fullName>
        <ecNumber evidence="9">3.2.1.-</ecNumber>
    </recommendedName>
</protein>
<dbReference type="Proteomes" id="UP001316184">
    <property type="component" value="Chromosome"/>
</dbReference>
<keyword evidence="2 9" id="KW-0378">Hydrolase</keyword>
<dbReference type="GO" id="GO:0016787">
    <property type="term" value="F:hydrolase activity"/>
    <property type="evidence" value="ECO:0007669"/>
    <property type="project" value="UniProtKB-KW"/>
</dbReference>
<keyword evidence="6 9" id="KW-0326">Glycosidase</keyword>
<feature type="chain" id="PRO_5045006394" description="Glucanase" evidence="9">
    <location>
        <begin position="32"/>
        <end position="313"/>
    </location>
</feature>
<evidence type="ECO:0000256" key="6">
    <source>
        <dbReference type="ARBA" id="ARBA00023295"/>
    </source>
</evidence>
<keyword evidence="1 9" id="KW-0732">Signal</keyword>
<accession>A0ABY5M5J2</accession>
<dbReference type="EMBL" id="CP102173">
    <property type="protein sequence ID" value="UUP12324.1"/>
    <property type="molecule type" value="Genomic_DNA"/>
</dbReference>
<sequence>MLRPSRAARLLSVVIACLVAVAVLTPVQASAKTDPRLTRPLFADPTSTAAVAAKRDKRFASLARTPQAFWATDGLPTRTVRRSVAAYTKRAAKKKRTPVIAVYAIPARDCGSHSAGTFDPRTYRRWIAQVAAGLKGAKAIVVLEPDALAMLGQCDQGDRIGLIRYAVGKLKRAGAWVYLDAGHSRWIAPDVMAQRLKAAGISSARGFATNVASFQATADEKVYGDAVVASLRTRGVTGKRYVIETARNGAPTAAGDFCNPVAARVGAKPRIVRRGAIDAYLWVKHPGESDGACNGGPRAGAWWAAGALTLLGR</sequence>
<organism evidence="10 11">
    <name type="scientific">Aeromicrobium wangtongii</name>
    <dbReference type="NCBI Taxonomy" id="2969247"/>
    <lineage>
        <taxon>Bacteria</taxon>
        <taxon>Bacillati</taxon>
        <taxon>Actinomycetota</taxon>
        <taxon>Actinomycetes</taxon>
        <taxon>Propionibacteriales</taxon>
        <taxon>Nocardioidaceae</taxon>
        <taxon>Aeromicrobium</taxon>
    </lineage>
</organism>
<feature type="signal peptide" evidence="9">
    <location>
        <begin position="1"/>
        <end position="31"/>
    </location>
</feature>
<evidence type="ECO:0000256" key="9">
    <source>
        <dbReference type="RuleBase" id="RU361186"/>
    </source>
</evidence>
<evidence type="ECO:0000256" key="1">
    <source>
        <dbReference type="ARBA" id="ARBA00022729"/>
    </source>
</evidence>
<dbReference type="PANTHER" id="PTHR34876:SF4">
    <property type="entry name" value="1,4-BETA-D-GLUCAN CELLOBIOHYDROLASE C-RELATED"/>
    <property type="match status" value="1"/>
</dbReference>
<evidence type="ECO:0000313" key="10">
    <source>
        <dbReference type="EMBL" id="UUP12324.1"/>
    </source>
</evidence>
<proteinExistence type="inferred from homology"/>
<evidence type="ECO:0000256" key="4">
    <source>
        <dbReference type="ARBA" id="ARBA00023157"/>
    </source>
</evidence>
<dbReference type="PANTHER" id="PTHR34876">
    <property type="match status" value="1"/>
</dbReference>
<evidence type="ECO:0000256" key="3">
    <source>
        <dbReference type="ARBA" id="ARBA00023001"/>
    </source>
</evidence>
<keyword evidence="11" id="KW-1185">Reference proteome</keyword>
<reference evidence="10 11" key="1">
    <citation type="submission" date="2022-08" db="EMBL/GenBank/DDBJ databases">
        <title>novel species in genus Aeromicrobium.</title>
        <authorList>
            <person name="Ye L."/>
        </authorList>
    </citation>
    <scope>NUCLEOTIDE SEQUENCE [LARGE SCALE GENOMIC DNA]</scope>
    <source>
        <strain evidence="11">zg-Y1379</strain>
    </source>
</reference>
<dbReference type="Pfam" id="PF01341">
    <property type="entry name" value="Glyco_hydro_6"/>
    <property type="match status" value="1"/>
</dbReference>
<keyword evidence="7 9" id="KW-0624">Polysaccharide degradation</keyword>
<dbReference type="PRINTS" id="PR00733">
    <property type="entry name" value="GLHYDRLASE6"/>
</dbReference>
<dbReference type="RefSeq" id="WP_232399844.1">
    <property type="nucleotide sequence ID" value="NZ_CP102173.1"/>
</dbReference>
<evidence type="ECO:0000256" key="5">
    <source>
        <dbReference type="ARBA" id="ARBA00023277"/>
    </source>
</evidence>
<name>A0ABY5M5J2_9ACTN</name>